<dbReference type="PANTHER" id="PTHR45990">
    <property type="entry name" value="DNA REPAIR PROTEIN REV1"/>
    <property type="match status" value="1"/>
</dbReference>
<sequence>MCSVQPFCSSTQPVRDGKRQSRALMVSSVMAEANTKCQYLLGLSFFAFPVLVSAACFPDDCASCTQAECNLEPGCLDIYPGNFETSCVSCPNTTCLSDGGLDVTAGCSDGINVLVSLTMGLIGGLFAAGMPCICLSIRSQELWAAEFLDDSNTEMRRVRGVIKDKKNVDKRGNNAFSVIVEFVAEDLEQQHVPVRAHCASQPAFWSKVKVGGEVEIAYRAGLERDFVIVDDLLTYLMDTSSKYILCICGGGRDIRIARLQESCCGQHTRTAPKPLFQCSCEIPSPKQRHMSTSRTRSRGSPLGNKRTGQEDTDRRSKQSKRSCSTQHGVTVSDHGEKVTWSGYWEERQRKLESQAVDDVLFGTLSSRIARESPEAEHTSSAQIFKHCCIYFDGRVDIGGGISAYALSKVARLHGATVTPRLAKRSVTHVVCTQLSGAKERKALRDASSAHAVAQYVVQPSWITESVAAGRRLQERQFSLMMKISRRFGLNTLGSGHGGGSGHQHATVRKEQQHMQDSPFHLQASAKKDGTATAATFPDNRDGRDPQLVLISDSPPASLPSPQRAGDYFSPSKSPENPEMPPTALDSEDETELDSDAEQ</sequence>
<dbReference type="InterPro" id="IPR001357">
    <property type="entry name" value="BRCT_dom"/>
</dbReference>
<feature type="region of interest" description="Disordered" evidence="1">
    <location>
        <begin position="490"/>
        <end position="598"/>
    </location>
</feature>
<feature type="compositionally biased region" description="Basic residues" evidence="1">
    <location>
        <begin position="286"/>
        <end position="297"/>
    </location>
</feature>
<evidence type="ECO:0000313" key="3">
    <source>
        <dbReference type="Proteomes" id="UP000186817"/>
    </source>
</evidence>
<reference evidence="2 3" key="1">
    <citation type="submission" date="2016-02" db="EMBL/GenBank/DDBJ databases">
        <title>Genome analysis of coral dinoflagellate symbionts highlights evolutionary adaptations to a symbiotic lifestyle.</title>
        <authorList>
            <person name="Aranda M."/>
            <person name="Li Y."/>
            <person name="Liew Y.J."/>
            <person name="Baumgarten S."/>
            <person name="Simakov O."/>
            <person name="Wilson M."/>
            <person name="Piel J."/>
            <person name="Ashoor H."/>
            <person name="Bougouffa S."/>
            <person name="Bajic V.B."/>
            <person name="Ryu T."/>
            <person name="Ravasi T."/>
            <person name="Bayer T."/>
            <person name="Micklem G."/>
            <person name="Kim H."/>
            <person name="Bhak J."/>
            <person name="Lajeunesse T.C."/>
            <person name="Voolstra C.R."/>
        </authorList>
    </citation>
    <scope>NUCLEOTIDE SEQUENCE [LARGE SCALE GENOMIC DNA]</scope>
    <source>
        <strain evidence="2 3">CCMP2467</strain>
    </source>
</reference>
<evidence type="ECO:0000256" key="1">
    <source>
        <dbReference type="SAM" id="MobiDB-lite"/>
    </source>
</evidence>
<dbReference type="GO" id="GO:0042276">
    <property type="term" value="P:error-prone translesion synthesis"/>
    <property type="evidence" value="ECO:0007669"/>
    <property type="project" value="TreeGrafter"/>
</dbReference>
<dbReference type="SMART" id="SM00292">
    <property type="entry name" value="BRCT"/>
    <property type="match status" value="1"/>
</dbReference>
<gene>
    <name evidence="2" type="primary">REV1</name>
    <name evidence="2" type="ORF">AK812_SmicGene20716</name>
</gene>
<feature type="region of interest" description="Disordered" evidence="1">
    <location>
        <begin position="285"/>
        <end position="330"/>
    </location>
</feature>
<dbReference type="OrthoDB" id="412020at2759"/>
<evidence type="ECO:0000313" key="2">
    <source>
        <dbReference type="EMBL" id="OLP96979.1"/>
    </source>
</evidence>
<dbReference type="EMBL" id="LSRX01000449">
    <property type="protein sequence ID" value="OLP96979.1"/>
    <property type="molecule type" value="Genomic_DNA"/>
</dbReference>
<dbReference type="GO" id="GO:0003887">
    <property type="term" value="F:DNA-directed DNA polymerase activity"/>
    <property type="evidence" value="ECO:0007669"/>
    <property type="project" value="TreeGrafter"/>
</dbReference>
<dbReference type="AlphaFoldDB" id="A0A1Q9DP88"/>
<dbReference type="InterPro" id="IPR036420">
    <property type="entry name" value="BRCT_dom_sf"/>
</dbReference>
<protein>
    <submittedName>
        <fullName evidence="2">DNA repair protein REV1</fullName>
    </submittedName>
</protein>
<feature type="compositionally biased region" description="Basic and acidic residues" evidence="1">
    <location>
        <begin position="307"/>
        <end position="316"/>
    </location>
</feature>
<dbReference type="GO" id="GO:0017125">
    <property type="term" value="F:deoxycytidyl transferase activity"/>
    <property type="evidence" value="ECO:0007669"/>
    <property type="project" value="TreeGrafter"/>
</dbReference>
<feature type="compositionally biased region" description="Acidic residues" evidence="1">
    <location>
        <begin position="585"/>
        <end position="598"/>
    </location>
</feature>
<dbReference type="PROSITE" id="PS50172">
    <property type="entry name" value="BRCT"/>
    <property type="match status" value="1"/>
</dbReference>
<name>A0A1Q9DP88_SYMMI</name>
<comment type="caution">
    <text evidence="2">The sequence shown here is derived from an EMBL/GenBank/DDBJ whole genome shotgun (WGS) entry which is preliminary data.</text>
</comment>
<dbReference type="GO" id="GO:0005634">
    <property type="term" value="C:nucleus"/>
    <property type="evidence" value="ECO:0007669"/>
    <property type="project" value="TreeGrafter"/>
</dbReference>
<keyword evidence="3" id="KW-1185">Reference proteome</keyword>
<dbReference type="Pfam" id="PF12738">
    <property type="entry name" value="PTCB-BRCT"/>
    <property type="match status" value="1"/>
</dbReference>
<dbReference type="Proteomes" id="UP000186817">
    <property type="component" value="Unassembled WGS sequence"/>
</dbReference>
<dbReference type="SUPFAM" id="SSF52113">
    <property type="entry name" value="BRCT domain"/>
    <property type="match status" value="1"/>
</dbReference>
<organism evidence="2 3">
    <name type="scientific">Symbiodinium microadriaticum</name>
    <name type="common">Dinoflagellate</name>
    <name type="synonym">Zooxanthella microadriatica</name>
    <dbReference type="NCBI Taxonomy" id="2951"/>
    <lineage>
        <taxon>Eukaryota</taxon>
        <taxon>Sar</taxon>
        <taxon>Alveolata</taxon>
        <taxon>Dinophyceae</taxon>
        <taxon>Suessiales</taxon>
        <taxon>Symbiodiniaceae</taxon>
        <taxon>Symbiodinium</taxon>
    </lineage>
</organism>
<dbReference type="PANTHER" id="PTHR45990:SF1">
    <property type="entry name" value="DNA REPAIR PROTEIN REV1"/>
    <property type="match status" value="1"/>
</dbReference>
<dbReference type="GO" id="GO:0070987">
    <property type="term" value="P:error-free translesion synthesis"/>
    <property type="evidence" value="ECO:0007669"/>
    <property type="project" value="TreeGrafter"/>
</dbReference>
<accession>A0A1Q9DP88</accession>
<dbReference type="Gene3D" id="3.40.50.10190">
    <property type="entry name" value="BRCT domain"/>
    <property type="match status" value="1"/>
</dbReference>
<proteinExistence type="predicted"/>